<protein>
    <submittedName>
        <fullName evidence="2">Paraquat-inducible protein A</fullName>
    </submittedName>
</protein>
<dbReference type="Pfam" id="PF04403">
    <property type="entry name" value="PqiA"/>
    <property type="match status" value="1"/>
</dbReference>
<keyword evidence="1" id="KW-0812">Transmembrane</keyword>
<evidence type="ECO:0000313" key="3">
    <source>
        <dbReference type="Proteomes" id="UP001499994"/>
    </source>
</evidence>
<keyword evidence="3" id="KW-1185">Reference proteome</keyword>
<gene>
    <name evidence="2" type="ORF">GCM10022405_01220</name>
</gene>
<reference evidence="3" key="1">
    <citation type="journal article" date="2019" name="Int. J. Syst. Evol. Microbiol.">
        <title>The Global Catalogue of Microorganisms (GCM) 10K type strain sequencing project: providing services to taxonomists for standard genome sequencing and annotation.</title>
        <authorList>
            <consortium name="The Broad Institute Genomics Platform"/>
            <consortium name="The Broad Institute Genome Sequencing Center for Infectious Disease"/>
            <person name="Wu L."/>
            <person name="Ma J."/>
        </authorList>
    </citation>
    <scope>NUCLEOTIDE SEQUENCE [LARGE SCALE GENOMIC DNA]</scope>
    <source>
        <strain evidence="3">JCM 17201</strain>
    </source>
</reference>
<keyword evidence="1" id="KW-0472">Membrane</keyword>
<proteinExistence type="predicted"/>
<dbReference type="EMBL" id="BAABDG010000002">
    <property type="protein sequence ID" value="GAA3879454.1"/>
    <property type="molecule type" value="Genomic_DNA"/>
</dbReference>
<feature type="transmembrane region" description="Helical" evidence="1">
    <location>
        <begin position="103"/>
        <end position="128"/>
    </location>
</feature>
<accession>A0ABP7KJ21</accession>
<feature type="transmembrane region" description="Helical" evidence="1">
    <location>
        <begin position="175"/>
        <end position="194"/>
    </location>
</feature>
<organism evidence="2 3">
    <name type="scientific">Gibbsiella dentisursi</name>
    <dbReference type="NCBI Taxonomy" id="796890"/>
    <lineage>
        <taxon>Bacteria</taxon>
        <taxon>Pseudomonadati</taxon>
        <taxon>Pseudomonadota</taxon>
        <taxon>Gammaproteobacteria</taxon>
        <taxon>Enterobacterales</taxon>
        <taxon>Yersiniaceae</taxon>
        <taxon>Gibbsiella</taxon>
    </lineage>
</organism>
<name>A0ABP7KJ21_9GAMM</name>
<keyword evidence="1" id="KW-1133">Transmembrane helix</keyword>
<dbReference type="Proteomes" id="UP001499994">
    <property type="component" value="Unassembled WGS sequence"/>
</dbReference>
<evidence type="ECO:0000313" key="2">
    <source>
        <dbReference type="EMBL" id="GAA3879454.1"/>
    </source>
</evidence>
<evidence type="ECO:0000256" key="1">
    <source>
        <dbReference type="SAM" id="Phobius"/>
    </source>
</evidence>
<feature type="transmembrane region" description="Helical" evidence="1">
    <location>
        <begin position="55"/>
        <end position="75"/>
    </location>
</feature>
<feature type="transmembrane region" description="Helical" evidence="1">
    <location>
        <begin position="149"/>
        <end position="169"/>
    </location>
</feature>
<sequence>MAFPCLNMKTYPHLTVCPQCDSVYRYRPYTAGNTALCERCHAVLWQGDGRGIYRALPLTLAAAIAFSIACLYPVMRVGFHGVTNDVTLWQAAWALSPGEAFPLLALCSLFLLIAAPFLQIILLAWLLLFAHYRRAAPGFITIMKALVWLRPWSMVEVGVLGFLVAAVKLSSLLEVAPAAGGWALAASAVLIILVTRRDLRPLWALLPIREEAPHE</sequence>
<comment type="caution">
    <text evidence="2">The sequence shown here is derived from an EMBL/GenBank/DDBJ whole genome shotgun (WGS) entry which is preliminary data.</text>
</comment>
<dbReference type="InterPro" id="IPR007498">
    <property type="entry name" value="PqiA-like"/>
</dbReference>